<dbReference type="AlphaFoldDB" id="A0A840RVV1"/>
<reference evidence="2 3" key="1">
    <citation type="submission" date="2020-08" db="EMBL/GenBank/DDBJ databases">
        <title>Genomic Encyclopedia of Type Strains, Phase IV (KMG-IV): sequencing the most valuable type-strain genomes for metagenomic binning, comparative biology and taxonomic classification.</title>
        <authorList>
            <person name="Goeker M."/>
        </authorList>
    </citation>
    <scope>NUCLEOTIDE SEQUENCE [LARGE SCALE GENOMIC DNA]</scope>
    <source>
        <strain evidence="2 3">DSM 23958</strain>
    </source>
</reference>
<proteinExistence type="predicted"/>
<dbReference type="Gene3D" id="3.40.50.2000">
    <property type="entry name" value="Glycogen Phosphorylase B"/>
    <property type="match status" value="1"/>
</dbReference>
<evidence type="ECO:0000313" key="3">
    <source>
        <dbReference type="Proteomes" id="UP000554837"/>
    </source>
</evidence>
<accession>A0A840RVV1</accession>
<gene>
    <name evidence="2" type="ORF">HNQ51_000080</name>
</gene>
<feature type="domain" description="Glycosyl transferase family 1" evidence="1">
    <location>
        <begin position="11"/>
        <end position="153"/>
    </location>
</feature>
<dbReference type="Pfam" id="PF00534">
    <property type="entry name" value="Glycos_transf_1"/>
    <property type="match status" value="1"/>
</dbReference>
<evidence type="ECO:0000259" key="1">
    <source>
        <dbReference type="Pfam" id="PF00534"/>
    </source>
</evidence>
<dbReference type="PANTHER" id="PTHR45947">
    <property type="entry name" value="SULFOQUINOVOSYL TRANSFERASE SQD2"/>
    <property type="match status" value="1"/>
</dbReference>
<dbReference type="EMBL" id="JACHHO010000001">
    <property type="protein sequence ID" value="MBB5202787.1"/>
    <property type="molecule type" value="Genomic_DNA"/>
</dbReference>
<dbReference type="GO" id="GO:0016757">
    <property type="term" value="F:glycosyltransferase activity"/>
    <property type="evidence" value="ECO:0007669"/>
    <property type="project" value="InterPro"/>
</dbReference>
<protein>
    <submittedName>
        <fullName evidence="2">Glycosyltransferase involved in cell wall biosynthesis</fullName>
    </submittedName>
</protein>
<sequence>MARAISNNTINSRQLLSVGRLIGHKNTDILIKAMHLLPDYHLTVVGEGPELSRLKALSPSNVQFTGWISDQELTEVRARSAAFLFAAVEDFGIAPIEALAAGMPVIAYAEGGVLDYLNHQENAWLYETLCPESVAAAVRGMSAEAGPELSARCVASANIFTEELFDKRFSEWVQRHWLEWNQTRRTNFRNNLGKAKMVSIG</sequence>
<dbReference type="InterPro" id="IPR050194">
    <property type="entry name" value="Glycosyltransferase_grp1"/>
</dbReference>
<dbReference type="InterPro" id="IPR001296">
    <property type="entry name" value="Glyco_trans_1"/>
</dbReference>
<dbReference type="SUPFAM" id="SSF53756">
    <property type="entry name" value="UDP-Glycosyltransferase/glycogen phosphorylase"/>
    <property type="match status" value="1"/>
</dbReference>
<keyword evidence="3" id="KW-1185">Reference proteome</keyword>
<keyword evidence="2" id="KW-0808">Transferase</keyword>
<dbReference type="Proteomes" id="UP000554837">
    <property type="component" value="Unassembled WGS sequence"/>
</dbReference>
<comment type="caution">
    <text evidence="2">The sequence shown here is derived from an EMBL/GenBank/DDBJ whole genome shotgun (WGS) entry which is preliminary data.</text>
</comment>
<name>A0A840RVV1_9BURK</name>
<dbReference type="PANTHER" id="PTHR45947:SF3">
    <property type="entry name" value="SULFOQUINOVOSYL TRANSFERASE SQD2"/>
    <property type="match status" value="1"/>
</dbReference>
<evidence type="ECO:0000313" key="2">
    <source>
        <dbReference type="EMBL" id="MBB5202787.1"/>
    </source>
</evidence>
<organism evidence="2 3">
    <name type="scientific">Inhella inkyongensis</name>
    <dbReference type="NCBI Taxonomy" id="392593"/>
    <lineage>
        <taxon>Bacteria</taxon>
        <taxon>Pseudomonadati</taxon>
        <taxon>Pseudomonadota</taxon>
        <taxon>Betaproteobacteria</taxon>
        <taxon>Burkholderiales</taxon>
        <taxon>Sphaerotilaceae</taxon>
        <taxon>Inhella</taxon>
    </lineage>
</organism>
<dbReference type="RefSeq" id="WP_175423723.1">
    <property type="nucleotide sequence ID" value="NZ_CP040709.1"/>
</dbReference>